<gene>
    <name evidence="1" type="ORF">I601_3554</name>
</gene>
<dbReference type="AlphaFoldDB" id="A0A1A9GQN1"/>
<dbReference type="PATRIC" id="fig|1300347.3.peg.3564"/>
<dbReference type="RefSeq" id="WP_068112610.1">
    <property type="nucleotide sequence ID" value="NZ_CP015079.1"/>
</dbReference>
<proteinExistence type="predicted"/>
<dbReference type="EMBL" id="CP015079">
    <property type="protein sequence ID" value="ANH39960.1"/>
    <property type="molecule type" value="Genomic_DNA"/>
</dbReference>
<keyword evidence="2" id="KW-1185">Reference proteome</keyword>
<sequence length="230" mass="24691">MLKILNSGRRLDGIPATAVLEHEETPVEVREAFASWREALEAVEEPTRALAAAERAAAEEIRETRGTRDPDEVRARTREEARALRAAESSLSAAARSLDGALVEHLDEIGRVSALLALEAHRDAVEAALSLQAARARFGAVGGRRWGFRPDVDAGLVTARRANNVQESPLDALDRVNAHALAEAAGTRLDLVEVRDRGGVTLLTTPRRAAALVGTGSSGWVLVEDEEASR</sequence>
<reference evidence="1 2" key="1">
    <citation type="submission" date="2016-03" db="EMBL/GenBank/DDBJ databases">
        <title>Complete genome sequence of a soil Actinobacterium, Nocardioides dokdonensis FR1436.</title>
        <authorList>
            <person name="Kwon S.-K."/>
            <person name="Kim K."/>
            <person name="Kim J.F."/>
        </authorList>
    </citation>
    <scope>NUCLEOTIDE SEQUENCE [LARGE SCALE GENOMIC DNA]</scope>
    <source>
        <strain evidence="1 2">FR1436</strain>
    </source>
</reference>
<evidence type="ECO:0000313" key="2">
    <source>
        <dbReference type="Proteomes" id="UP000077868"/>
    </source>
</evidence>
<protein>
    <submittedName>
        <fullName evidence="1">Uncharacterized protein</fullName>
    </submittedName>
</protein>
<accession>A0A1A9GQN1</accession>
<name>A0A1A9GQN1_9ACTN</name>
<dbReference type="STRING" id="1300347.I601_3554"/>
<dbReference type="Proteomes" id="UP000077868">
    <property type="component" value="Chromosome"/>
</dbReference>
<evidence type="ECO:0000313" key="1">
    <source>
        <dbReference type="EMBL" id="ANH39960.1"/>
    </source>
</evidence>
<dbReference type="KEGG" id="ndk:I601_3554"/>
<organism evidence="1 2">
    <name type="scientific">Nocardioides dokdonensis FR1436</name>
    <dbReference type="NCBI Taxonomy" id="1300347"/>
    <lineage>
        <taxon>Bacteria</taxon>
        <taxon>Bacillati</taxon>
        <taxon>Actinomycetota</taxon>
        <taxon>Actinomycetes</taxon>
        <taxon>Propionibacteriales</taxon>
        <taxon>Nocardioidaceae</taxon>
        <taxon>Nocardioides</taxon>
    </lineage>
</organism>